<dbReference type="EMBL" id="JAGETX010000004">
    <property type="protein sequence ID" value="MBO3270804.1"/>
    <property type="molecule type" value="Genomic_DNA"/>
</dbReference>
<evidence type="ECO:0000313" key="4">
    <source>
        <dbReference type="EMBL" id="MBO3270804.1"/>
    </source>
</evidence>
<dbReference type="InterPro" id="IPR024278">
    <property type="entry name" value="DUF3823_N"/>
</dbReference>
<dbReference type="PROSITE" id="PS51257">
    <property type="entry name" value="PROKAR_LIPOPROTEIN"/>
    <property type="match status" value="1"/>
</dbReference>
<dbReference type="InterPro" id="IPR041186">
    <property type="entry name" value="DUF3823_C"/>
</dbReference>
<evidence type="ECO:0000256" key="1">
    <source>
        <dbReference type="SAM" id="SignalP"/>
    </source>
</evidence>
<sequence length="227" mass="24621">MKAIVYSLLAGAMLLTSCAKDNVEPPKSRLTGRVVYQDQAVGVRSFGSTNLGSNASMLELWQRGFGLFNKIPVFVDQDGTFSAELFDGDYKLVRSRGNGPWVDNTDSISVNVNGNTVLDVPVQPYFTFTNASIQKSNNTMTATCTVSKTATRDIERVVLFISRTAIVDVTNNLARSEKADADVADLSKPLTFSLAIPASIRGTVYARLGVKAIGAGEYLYTPVQKFE</sequence>
<proteinExistence type="predicted"/>
<evidence type="ECO:0000259" key="3">
    <source>
        <dbReference type="Pfam" id="PF18003"/>
    </source>
</evidence>
<keyword evidence="5" id="KW-1185">Reference proteome</keyword>
<reference evidence="4 5" key="1">
    <citation type="submission" date="2021-03" db="EMBL/GenBank/DDBJ databases">
        <authorList>
            <person name="Kim M.K."/>
        </authorList>
    </citation>
    <scope>NUCLEOTIDE SEQUENCE [LARGE SCALE GENOMIC DNA]</scope>
    <source>
        <strain evidence="4 5">BT507</strain>
    </source>
</reference>
<comment type="caution">
    <text evidence="4">The sequence shown here is derived from an EMBL/GenBank/DDBJ whole genome shotgun (WGS) entry which is preliminary data.</text>
</comment>
<gene>
    <name evidence="4" type="ORF">J4D97_09100</name>
</gene>
<protein>
    <submittedName>
        <fullName evidence="4">DUF3823 domain-containing protein</fullName>
    </submittedName>
</protein>
<dbReference type="RefSeq" id="WP_208307318.1">
    <property type="nucleotide sequence ID" value="NZ_JAGETX010000004.1"/>
</dbReference>
<feature type="domain" description="DUF3823" evidence="2">
    <location>
        <begin position="28"/>
        <end position="123"/>
    </location>
</feature>
<dbReference type="Gene3D" id="2.60.40.2060">
    <property type="match status" value="1"/>
</dbReference>
<dbReference type="Proteomes" id="UP000670527">
    <property type="component" value="Unassembled WGS sequence"/>
</dbReference>
<dbReference type="Gene3D" id="2.60.40.1120">
    <property type="entry name" value="Carboxypeptidase-like, regulatory domain"/>
    <property type="match status" value="1"/>
</dbReference>
<evidence type="ECO:0000259" key="2">
    <source>
        <dbReference type="Pfam" id="PF12866"/>
    </source>
</evidence>
<feature type="signal peptide" evidence="1">
    <location>
        <begin position="1"/>
        <end position="21"/>
    </location>
</feature>
<dbReference type="Pfam" id="PF12866">
    <property type="entry name" value="DUF3823"/>
    <property type="match status" value="1"/>
</dbReference>
<evidence type="ECO:0000313" key="5">
    <source>
        <dbReference type="Proteomes" id="UP000670527"/>
    </source>
</evidence>
<organism evidence="4 5">
    <name type="scientific">Hymenobacter defluvii</name>
    <dbReference type="NCBI Taxonomy" id="2054411"/>
    <lineage>
        <taxon>Bacteria</taxon>
        <taxon>Pseudomonadati</taxon>
        <taxon>Bacteroidota</taxon>
        <taxon>Cytophagia</taxon>
        <taxon>Cytophagales</taxon>
        <taxon>Hymenobacteraceae</taxon>
        <taxon>Hymenobacter</taxon>
    </lineage>
</organism>
<feature type="chain" id="PRO_5045481348" evidence="1">
    <location>
        <begin position="22"/>
        <end position="227"/>
    </location>
</feature>
<feature type="domain" description="DUF3823" evidence="3">
    <location>
        <begin position="127"/>
        <end position="225"/>
    </location>
</feature>
<dbReference type="Pfam" id="PF18003">
    <property type="entry name" value="DUF3823_C"/>
    <property type="match status" value="1"/>
</dbReference>
<keyword evidence="1" id="KW-0732">Signal</keyword>
<accession>A0ABS3TAX2</accession>
<name>A0ABS3TAX2_9BACT</name>